<proteinExistence type="predicted"/>
<dbReference type="AlphaFoldDB" id="A0A498I4A7"/>
<name>A0A498I4A7_MALDO</name>
<dbReference type="EMBL" id="RDQH01000339">
    <property type="protein sequence ID" value="RXH78346.1"/>
    <property type="molecule type" value="Genomic_DNA"/>
</dbReference>
<evidence type="ECO:0000313" key="3">
    <source>
        <dbReference type="Proteomes" id="UP000290289"/>
    </source>
</evidence>
<keyword evidence="1" id="KW-0472">Membrane</keyword>
<organism evidence="2 3">
    <name type="scientific">Malus domestica</name>
    <name type="common">Apple</name>
    <name type="synonym">Pyrus malus</name>
    <dbReference type="NCBI Taxonomy" id="3750"/>
    <lineage>
        <taxon>Eukaryota</taxon>
        <taxon>Viridiplantae</taxon>
        <taxon>Streptophyta</taxon>
        <taxon>Embryophyta</taxon>
        <taxon>Tracheophyta</taxon>
        <taxon>Spermatophyta</taxon>
        <taxon>Magnoliopsida</taxon>
        <taxon>eudicotyledons</taxon>
        <taxon>Gunneridae</taxon>
        <taxon>Pentapetalae</taxon>
        <taxon>rosids</taxon>
        <taxon>fabids</taxon>
        <taxon>Rosales</taxon>
        <taxon>Rosaceae</taxon>
        <taxon>Amygdaloideae</taxon>
        <taxon>Maleae</taxon>
        <taxon>Malus</taxon>
    </lineage>
</organism>
<protein>
    <submittedName>
        <fullName evidence="2">Uncharacterized protein</fullName>
    </submittedName>
</protein>
<evidence type="ECO:0000256" key="1">
    <source>
        <dbReference type="SAM" id="Phobius"/>
    </source>
</evidence>
<keyword evidence="3" id="KW-1185">Reference proteome</keyword>
<accession>A0A498I4A7</accession>
<dbReference type="Proteomes" id="UP000290289">
    <property type="component" value="Chromosome 13"/>
</dbReference>
<keyword evidence="1" id="KW-1133">Transmembrane helix</keyword>
<feature type="transmembrane region" description="Helical" evidence="1">
    <location>
        <begin position="12"/>
        <end position="32"/>
    </location>
</feature>
<gene>
    <name evidence="2" type="ORF">DVH24_001864</name>
</gene>
<keyword evidence="1" id="KW-0812">Transmembrane</keyword>
<evidence type="ECO:0000313" key="2">
    <source>
        <dbReference type="EMBL" id="RXH78346.1"/>
    </source>
</evidence>
<reference evidence="2 3" key="1">
    <citation type="submission" date="2018-10" db="EMBL/GenBank/DDBJ databases">
        <title>A high-quality apple genome assembly.</title>
        <authorList>
            <person name="Hu J."/>
        </authorList>
    </citation>
    <scope>NUCLEOTIDE SEQUENCE [LARGE SCALE GENOMIC DNA]</scope>
    <source>
        <strain evidence="3">cv. HFTH1</strain>
        <tissue evidence="2">Young leaf</tissue>
    </source>
</reference>
<sequence length="102" mass="11622">MMRERSDPAQKKCIITSLCIVAILLGFLYVYYGSLFSSQSHGASALEYGSRSLRKLGSSCLDEDEDNNKKQDESSTKYGHLELIPYLDINLIYQMRLKFDLS</sequence>
<comment type="caution">
    <text evidence="2">The sequence shown here is derived from an EMBL/GenBank/DDBJ whole genome shotgun (WGS) entry which is preliminary data.</text>
</comment>